<keyword evidence="2" id="KW-1185">Reference proteome</keyword>
<accession>A0ACC3SDY3</accession>
<name>A0ACC3SDY3_9PEZI</name>
<protein>
    <submittedName>
        <fullName evidence="1">Vacuolar inheritance and morphology protein</fullName>
    </submittedName>
</protein>
<dbReference type="EMBL" id="JAMKPW020000022">
    <property type="protein sequence ID" value="KAK8206501.1"/>
    <property type="molecule type" value="Genomic_DNA"/>
</dbReference>
<gene>
    <name evidence="1" type="primary">VAC7</name>
    <name evidence="1" type="ORF">M8818_004334</name>
</gene>
<dbReference type="Proteomes" id="UP001320706">
    <property type="component" value="Unassembled WGS sequence"/>
</dbReference>
<proteinExistence type="predicted"/>
<reference evidence="1" key="1">
    <citation type="submission" date="2024-02" db="EMBL/GenBank/DDBJ databases">
        <title>Metagenome Assembled Genome of Zalaria obscura JY119.</title>
        <authorList>
            <person name="Vighnesh L."/>
            <person name="Jagadeeshwari U."/>
            <person name="Venkata Ramana C."/>
            <person name="Sasikala C."/>
        </authorList>
    </citation>
    <scope>NUCLEOTIDE SEQUENCE</scope>
    <source>
        <strain evidence="1">JY119</strain>
    </source>
</reference>
<evidence type="ECO:0000313" key="2">
    <source>
        <dbReference type="Proteomes" id="UP001320706"/>
    </source>
</evidence>
<organism evidence="1 2">
    <name type="scientific">Zalaria obscura</name>
    <dbReference type="NCBI Taxonomy" id="2024903"/>
    <lineage>
        <taxon>Eukaryota</taxon>
        <taxon>Fungi</taxon>
        <taxon>Dikarya</taxon>
        <taxon>Ascomycota</taxon>
        <taxon>Pezizomycotina</taxon>
        <taxon>Dothideomycetes</taxon>
        <taxon>Dothideomycetidae</taxon>
        <taxon>Dothideales</taxon>
        <taxon>Zalariaceae</taxon>
        <taxon>Zalaria</taxon>
    </lineage>
</organism>
<sequence length="912" mass="98320">MASNSQGFSSVTGKAETAEPTPTTTAPTQAPPPRDTSPVAKRQTSSASTPAPLLRKQPSSNLTGQAVTSGGTSPRTSRNTSPIRPSARPENTQNTTRTGLRSRKSSNDALSPSRPSILPPPTSTLPSAAAIQRALSATSIPQLQPGPVTEAVSKLPRAPRSAAASGESTSQWPSSPRVKSPPPSVQSRRNSLLKSKTEPITNTPTITVENPTPSTSTAPINGLSADPTIRADQLQTSAKAPSRGPSGPKSSLETVEENSVPSEKSEPSSPQQAKASAQSSDEDKRSAQNGKSSEESAEKHTKIGESESEGNKSDEWSRKAAKLVNAPKPKTVPVSNKYTPLPSAKSRQSEGGTRNMTVETETVASIPQSALNSGAGDRTSVGRLDGGSIRLKPSNETIRPRKERKRPNRKAASINSGTASSKADIFEARVASAVDEANSSDSDETFVYESNPPEPQRPRHHSRTPSATSAHSQADHARGIRGYGAIVDNHRVAGKRSMKFSNNPYNALDSPTDTGNGTVRAHPRHIGRLGRTGGSHASLYNEDSPFTQASKLRNGYAGSGRHSPRPNTPKSGTSRASAPWNRKNDVSQYDFDGEGADDERNERTPLMGSVRTPRSGRQSHRRMNSGSARSIDYYGVHQTSWLSRFGGCLLGTVVVLLIVFGAVGFLIMSNKPLYDVDVEQIQNVLASEQEIMLDLLVGAVNPNVLSVSVTDMDVNVFAKSKHVGSPKFWRDHSLDKVPTEVSKQTPNRRRRRQGQGQPSVQDQLCQDPYGHWRPCNGVDHGTDPIDDDKGDAQTMLLGRIFHFDQGLIFEGSPLKRHQHFSIGEVRLAHPGNKTEMGGSERWERVIMYPFELIVRGVVKYQLPISSREITAAIGASVLVHPEEGVDESGNMRVERVDHSEEWEWVEVEDLGG</sequence>
<comment type="caution">
    <text evidence="1">The sequence shown here is derived from an EMBL/GenBank/DDBJ whole genome shotgun (WGS) entry which is preliminary data.</text>
</comment>
<evidence type="ECO:0000313" key="1">
    <source>
        <dbReference type="EMBL" id="KAK8206501.1"/>
    </source>
</evidence>